<dbReference type="EMBL" id="MTBO01000062">
    <property type="protein sequence ID" value="OSI13714.1"/>
    <property type="molecule type" value="Genomic_DNA"/>
</dbReference>
<dbReference type="AlphaFoldDB" id="A0A1X3D1Y7"/>
<evidence type="ECO:0000313" key="1">
    <source>
        <dbReference type="EMBL" id="OSI13714.1"/>
    </source>
</evidence>
<dbReference type="STRING" id="194197.BWD09_12740"/>
<dbReference type="InterPro" id="IPR017020">
    <property type="entry name" value="UCP033725"/>
</dbReference>
<name>A0A1X3D1Y7_9NEIS</name>
<dbReference type="GeneID" id="94581691"/>
<keyword evidence="2" id="KW-1185">Reference proteome</keyword>
<accession>A0A1X3D1Y7</accession>
<dbReference type="RefSeq" id="WP_245945435.1">
    <property type="nucleotide sequence ID" value="NZ_CAUJPZ010000121.1"/>
</dbReference>
<comment type="caution">
    <text evidence="1">The sequence shown here is derived from an EMBL/GenBank/DDBJ whole genome shotgun (WGS) entry which is preliminary data.</text>
</comment>
<proteinExistence type="predicted"/>
<evidence type="ECO:0000313" key="2">
    <source>
        <dbReference type="Proteomes" id="UP000193118"/>
    </source>
</evidence>
<gene>
    <name evidence="1" type="ORF">BWD09_12740</name>
</gene>
<sequence length="145" mass="17388">MAIKNDIYTTYKGKEYRVLYHDGMAKLVSKNAEDLEKEFIEKIYDTKHLKYTPEDLAEKIYTLIVSPEEVGDVYEIATYALYQGYEFWIKHESEDTYLLKGNINTALMEKLDFKRVDKYDYEKRVDKKDVELVYEKKELITDFFD</sequence>
<dbReference type="PIRSF" id="PIRSF033725">
    <property type="entry name" value="UCP033725"/>
    <property type="match status" value="1"/>
</dbReference>
<dbReference type="Proteomes" id="UP000193118">
    <property type="component" value="Unassembled WGS sequence"/>
</dbReference>
<protein>
    <submittedName>
        <fullName evidence="1">Uncharacterized protein</fullName>
    </submittedName>
</protein>
<reference evidence="2" key="1">
    <citation type="submission" date="2017-01" db="EMBL/GenBank/DDBJ databases">
        <authorList>
            <person name="Wolfgang W.J."/>
            <person name="Cole J."/>
            <person name="Wroblewski D."/>
            <person name="Mcginnis J."/>
            <person name="Musser K.A."/>
        </authorList>
    </citation>
    <scope>NUCLEOTIDE SEQUENCE [LARGE SCALE GENOMIC DNA]</scope>
    <source>
        <strain evidence="2">DSM 19151</strain>
    </source>
</reference>
<organism evidence="1 2">
    <name type="scientific">Neisseria dentiae</name>
    <dbReference type="NCBI Taxonomy" id="194197"/>
    <lineage>
        <taxon>Bacteria</taxon>
        <taxon>Pseudomonadati</taxon>
        <taxon>Pseudomonadota</taxon>
        <taxon>Betaproteobacteria</taxon>
        <taxon>Neisseriales</taxon>
        <taxon>Neisseriaceae</taxon>
        <taxon>Neisseria</taxon>
    </lineage>
</organism>